<dbReference type="EMBL" id="JAUKTV010000004">
    <property type="protein sequence ID" value="KAK0739050.1"/>
    <property type="molecule type" value="Genomic_DNA"/>
</dbReference>
<dbReference type="PRINTS" id="PR01576">
    <property type="entry name" value="PDEFORMYLASE"/>
</dbReference>
<evidence type="ECO:0000313" key="8">
    <source>
        <dbReference type="EMBL" id="KAK0739050.1"/>
    </source>
</evidence>
<dbReference type="HAMAP" id="MF_00163">
    <property type="entry name" value="Pep_deformylase"/>
    <property type="match status" value="1"/>
</dbReference>
<keyword evidence="9" id="KW-1185">Reference proteome</keyword>
<evidence type="ECO:0000256" key="2">
    <source>
        <dbReference type="ARBA" id="ARBA00012175"/>
    </source>
</evidence>
<dbReference type="NCBIfam" id="TIGR00079">
    <property type="entry name" value="pept_deformyl"/>
    <property type="match status" value="1"/>
</dbReference>
<evidence type="ECO:0000256" key="3">
    <source>
        <dbReference type="ARBA" id="ARBA00022723"/>
    </source>
</evidence>
<keyword evidence="5 7" id="KW-0648">Protein biosynthesis</keyword>
<evidence type="ECO:0000256" key="5">
    <source>
        <dbReference type="ARBA" id="ARBA00022917"/>
    </source>
</evidence>
<dbReference type="PANTHER" id="PTHR10458:SF2">
    <property type="entry name" value="PEPTIDE DEFORMYLASE, MITOCHONDRIAL"/>
    <property type="match status" value="1"/>
</dbReference>
<dbReference type="Gene3D" id="3.90.45.10">
    <property type="entry name" value="Peptide deformylase"/>
    <property type="match status" value="1"/>
</dbReference>
<dbReference type="InterPro" id="IPR036821">
    <property type="entry name" value="Peptide_deformylase_sf"/>
</dbReference>
<dbReference type="PIRSF" id="PIRSF004749">
    <property type="entry name" value="Pep_def"/>
    <property type="match status" value="1"/>
</dbReference>
<accession>A0AA40BRR9</accession>
<dbReference type="GO" id="GO:0006412">
    <property type="term" value="P:translation"/>
    <property type="evidence" value="ECO:0007669"/>
    <property type="project" value="UniProtKB-KW"/>
</dbReference>
<dbReference type="NCBIfam" id="NF009483">
    <property type="entry name" value="PRK12846.1-4"/>
    <property type="match status" value="1"/>
</dbReference>
<comment type="caution">
    <text evidence="8">The sequence shown here is derived from an EMBL/GenBank/DDBJ whole genome shotgun (WGS) entry which is preliminary data.</text>
</comment>
<dbReference type="AlphaFoldDB" id="A0AA40BRR9"/>
<evidence type="ECO:0000256" key="6">
    <source>
        <dbReference type="ARBA" id="ARBA00037114"/>
    </source>
</evidence>
<organism evidence="8 9">
    <name type="scientific">Apiosordaria backusii</name>
    <dbReference type="NCBI Taxonomy" id="314023"/>
    <lineage>
        <taxon>Eukaryota</taxon>
        <taxon>Fungi</taxon>
        <taxon>Dikarya</taxon>
        <taxon>Ascomycota</taxon>
        <taxon>Pezizomycotina</taxon>
        <taxon>Sordariomycetes</taxon>
        <taxon>Sordariomycetidae</taxon>
        <taxon>Sordariales</taxon>
        <taxon>Lasiosphaeriaceae</taxon>
        <taxon>Apiosordaria</taxon>
    </lineage>
</organism>
<evidence type="ECO:0000256" key="4">
    <source>
        <dbReference type="ARBA" id="ARBA00022801"/>
    </source>
</evidence>
<dbReference type="Proteomes" id="UP001172159">
    <property type="component" value="Unassembled WGS sequence"/>
</dbReference>
<keyword evidence="3 7" id="KW-0479">Metal-binding</keyword>
<protein>
    <recommendedName>
        <fullName evidence="2 7">Peptide deformylase</fullName>
        <ecNumber evidence="2 7">3.5.1.88</ecNumber>
    </recommendedName>
</protein>
<dbReference type="SUPFAM" id="SSF56420">
    <property type="entry name" value="Peptide deformylase"/>
    <property type="match status" value="1"/>
</dbReference>
<proteinExistence type="inferred from homology"/>
<dbReference type="InterPro" id="IPR023635">
    <property type="entry name" value="Peptide_deformylase"/>
</dbReference>
<keyword evidence="4 7" id="KW-0378">Hydrolase</keyword>
<dbReference type="EC" id="3.5.1.88" evidence="2 7"/>
<comment type="function">
    <text evidence="6 7">Removes the formyl group from the N-terminal Met of newly synthesized proteins.</text>
</comment>
<name>A0AA40BRR9_9PEZI</name>
<comment type="similarity">
    <text evidence="1 7">Belongs to the polypeptide deformylase family.</text>
</comment>
<dbReference type="GO" id="GO:0042586">
    <property type="term" value="F:peptide deformylase activity"/>
    <property type="evidence" value="ECO:0007669"/>
    <property type="project" value="UniProtKB-EC"/>
</dbReference>
<dbReference type="GO" id="GO:0046872">
    <property type="term" value="F:metal ion binding"/>
    <property type="evidence" value="ECO:0007669"/>
    <property type="project" value="UniProtKB-KW"/>
</dbReference>
<comment type="catalytic activity">
    <reaction evidence="7">
        <text>N-terminal N-formyl-L-methionyl-[peptide] + H2O = N-terminal L-methionyl-[peptide] + formate</text>
        <dbReference type="Rhea" id="RHEA:24420"/>
        <dbReference type="Rhea" id="RHEA-COMP:10639"/>
        <dbReference type="Rhea" id="RHEA-COMP:10640"/>
        <dbReference type="ChEBI" id="CHEBI:15377"/>
        <dbReference type="ChEBI" id="CHEBI:15740"/>
        <dbReference type="ChEBI" id="CHEBI:49298"/>
        <dbReference type="ChEBI" id="CHEBI:64731"/>
        <dbReference type="EC" id="3.5.1.88"/>
    </reaction>
</comment>
<evidence type="ECO:0000256" key="7">
    <source>
        <dbReference type="RuleBase" id="RU362111"/>
    </source>
</evidence>
<dbReference type="CDD" id="cd00487">
    <property type="entry name" value="Pep_deformylase"/>
    <property type="match status" value="1"/>
</dbReference>
<dbReference type="Pfam" id="PF01327">
    <property type="entry name" value="Pep_deformylase"/>
    <property type="match status" value="1"/>
</dbReference>
<gene>
    <name evidence="8" type="ORF">B0T21DRAFT_135974</name>
</gene>
<dbReference type="NCBIfam" id="NF001159">
    <property type="entry name" value="PRK00150.1-3"/>
    <property type="match status" value="1"/>
</dbReference>
<dbReference type="PANTHER" id="PTHR10458">
    <property type="entry name" value="PEPTIDE DEFORMYLASE"/>
    <property type="match status" value="1"/>
</dbReference>
<sequence length="210" mass="22751">MTVLPICIVGDPVLHNPAMIVPLDAEGKPPADVVALLDDMYETMNAAKGVGLAANQVGVSRRLFVYDCWEDVNRTGQRRRGEVINPVLETSEIPETLPDPKENNEGCLSVPGLQYPTGRADWAKVTGVDRNGHTVEVEGRGLFARMLQHEVGHLNGFLYVDVLVGDNASAAKEAIKASSWGVPGLTWMPGVGTDPFAHLRQQRQSESGQK</sequence>
<evidence type="ECO:0000313" key="9">
    <source>
        <dbReference type="Proteomes" id="UP001172159"/>
    </source>
</evidence>
<evidence type="ECO:0000256" key="1">
    <source>
        <dbReference type="ARBA" id="ARBA00010759"/>
    </source>
</evidence>
<reference evidence="8" key="1">
    <citation type="submission" date="2023-06" db="EMBL/GenBank/DDBJ databases">
        <title>Genome-scale phylogeny and comparative genomics of the fungal order Sordariales.</title>
        <authorList>
            <consortium name="Lawrence Berkeley National Laboratory"/>
            <person name="Hensen N."/>
            <person name="Bonometti L."/>
            <person name="Westerberg I."/>
            <person name="Brannstrom I.O."/>
            <person name="Guillou S."/>
            <person name="Cros-Aarteil S."/>
            <person name="Calhoun S."/>
            <person name="Haridas S."/>
            <person name="Kuo A."/>
            <person name="Mondo S."/>
            <person name="Pangilinan J."/>
            <person name="Riley R."/>
            <person name="Labutti K."/>
            <person name="Andreopoulos B."/>
            <person name="Lipzen A."/>
            <person name="Chen C."/>
            <person name="Yanf M."/>
            <person name="Daum C."/>
            <person name="Ng V."/>
            <person name="Clum A."/>
            <person name="Steindorff A."/>
            <person name="Ohm R."/>
            <person name="Martin F."/>
            <person name="Silar P."/>
            <person name="Natvig D."/>
            <person name="Lalanne C."/>
            <person name="Gautier V."/>
            <person name="Ament-Velasquez S.L."/>
            <person name="Kruys A."/>
            <person name="Hutchinson M.I."/>
            <person name="Powell A.J."/>
            <person name="Barry K."/>
            <person name="Miller A.N."/>
            <person name="Grigoriev I.V."/>
            <person name="Debuchy R."/>
            <person name="Gladieux P."/>
            <person name="Thoren M.H."/>
            <person name="Johannesson H."/>
        </authorList>
    </citation>
    <scope>NUCLEOTIDE SEQUENCE</scope>
    <source>
        <strain evidence="8">CBS 540.89</strain>
    </source>
</reference>